<evidence type="ECO:0000256" key="1">
    <source>
        <dbReference type="SAM" id="MobiDB-lite"/>
    </source>
</evidence>
<dbReference type="EMBL" id="CACRTW010000004">
    <property type="protein sequence ID" value="VYT67571.1"/>
    <property type="molecule type" value="Genomic_DNA"/>
</dbReference>
<evidence type="ECO:0000313" key="2">
    <source>
        <dbReference type="EMBL" id="VYT67571.1"/>
    </source>
</evidence>
<sequence length="256" mass="28491">MDADNLVITLKKSLAKLSRTERRRAVELVGDVVRAAMFDDAAGDGYEVERCPRCGSVAIVKKGKSRNGDRRYLCRGRGRTFSGSTGRVLGTSRLPRETWMAYAECFALMLPLRECAGRCGVCLKTAWTMRHRLIECLKAYSPDFRVGRGGACELDQTYLPESFKGNHSKGSFTLPRKARHRGKQVRRRGLSREQICVMTGVSDSERHLLRGLGARRGLAQARGGGPPRPYRRGRGRRHGQGGRICRRAARPEGCLA</sequence>
<protein>
    <recommendedName>
        <fullName evidence="3">IS1 family transposase</fullName>
    </recommendedName>
</protein>
<accession>A0A6N2YL39</accession>
<feature type="compositionally biased region" description="Basic residues" evidence="1">
    <location>
        <begin position="229"/>
        <end position="244"/>
    </location>
</feature>
<dbReference type="AlphaFoldDB" id="A0A6N2YL39"/>
<proteinExistence type="predicted"/>
<gene>
    <name evidence="2" type="ORF">CALFYP39_00292</name>
</gene>
<feature type="region of interest" description="Disordered" evidence="1">
    <location>
        <begin position="215"/>
        <end position="244"/>
    </location>
</feature>
<reference evidence="2" key="1">
    <citation type="submission" date="2019-11" db="EMBL/GenBank/DDBJ databases">
        <authorList>
            <person name="Feng L."/>
        </authorList>
    </citation>
    <scope>NUCLEOTIDE SEQUENCE</scope>
    <source>
        <strain evidence="2">CaerofaciensLFYP39</strain>
    </source>
</reference>
<evidence type="ECO:0008006" key="3">
    <source>
        <dbReference type="Google" id="ProtNLM"/>
    </source>
</evidence>
<organism evidence="2">
    <name type="scientific">Collinsella aerofaciens</name>
    <dbReference type="NCBI Taxonomy" id="74426"/>
    <lineage>
        <taxon>Bacteria</taxon>
        <taxon>Bacillati</taxon>
        <taxon>Actinomycetota</taxon>
        <taxon>Coriobacteriia</taxon>
        <taxon>Coriobacteriales</taxon>
        <taxon>Coriobacteriaceae</taxon>
        <taxon>Collinsella</taxon>
    </lineage>
</organism>
<name>A0A6N2YL39_9ACTN</name>